<dbReference type="AlphaFoldDB" id="A0A0B6ZK38"/>
<dbReference type="EMBL" id="HACG01022089">
    <property type="protein sequence ID" value="CEK68954.1"/>
    <property type="molecule type" value="Transcribed_RNA"/>
</dbReference>
<accession>A0A0B6ZK38</accession>
<reference evidence="2" key="1">
    <citation type="submission" date="2014-12" db="EMBL/GenBank/DDBJ databases">
        <title>Insight into the proteome of Arion vulgaris.</title>
        <authorList>
            <person name="Aradska J."/>
            <person name="Bulat T."/>
            <person name="Smidak R."/>
            <person name="Sarate P."/>
            <person name="Gangsoo J."/>
            <person name="Sialana F."/>
            <person name="Bilban M."/>
            <person name="Lubec G."/>
        </authorList>
    </citation>
    <scope>NUCLEOTIDE SEQUENCE</scope>
    <source>
        <tissue evidence="2">Skin</tissue>
    </source>
</reference>
<evidence type="ECO:0000313" key="2">
    <source>
        <dbReference type="EMBL" id="CEK68954.1"/>
    </source>
</evidence>
<keyword evidence="1" id="KW-0812">Transmembrane</keyword>
<sequence length="67" mass="7881">MHKTRFEEERKSPDQHEWKSFGSVYVPLSYYFSLCIIFLQGVQKCQPLTGISMIQQLNCQVHATLIF</sequence>
<keyword evidence="1" id="KW-1133">Transmembrane helix</keyword>
<name>A0A0B6ZK38_9EUPU</name>
<evidence type="ECO:0000256" key="1">
    <source>
        <dbReference type="SAM" id="Phobius"/>
    </source>
</evidence>
<organism evidence="2">
    <name type="scientific">Arion vulgaris</name>
    <dbReference type="NCBI Taxonomy" id="1028688"/>
    <lineage>
        <taxon>Eukaryota</taxon>
        <taxon>Metazoa</taxon>
        <taxon>Spiralia</taxon>
        <taxon>Lophotrochozoa</taxon>
        <taxon>Mollusca</taxon>
        <taxon>Gastropoda</taxon>
        <taxon>Heterobranchia</taxon>
        <taxon>Euthyneura</taxon>
        <taxon>Panpulmonata</taxon>
        <taxon>Eupulmonata</taxon>
        <taxon>Stylommatophora</taxon>
        <taxon>Helicina</taxon>
        <taxon>Arionoidea</taxon>
        <taxon>Arionidae</taxon>
        <taxon>Arion</taxon>
    </lineage>
</organism>
<protein>
    <submittedName>
        <fullName evidence="2">Uncharacterized protein</fullName>
    </submittedName>
</protein>
<feature type="transmembrane region" description="Helical" evidence="1">
    <location>
        <begin position="21"/>
        <end position="42"/>
    </location>
</feature>
<keyword evidence="1" id="KW-0472">Membrane</keyword>
<gene>
    <name evidence="2" type="primary">ORF68376</name>
</gene>
<proteinExistence type="predicted"/>